<dbReference type="PANTHER" id="PTHR47738:SF1">
    <property type="entry name" value="NITROGEN REGULATORY PROTEIN"/>
    <property type="match status" value="1"/>
</dbReference>
<evidence type="ECO:0000313" key="3">
    <source>
        <dbReference type="Proteomes" id="UP000466694"/>
    </source>
</evidence>
<dbReference type="RefSeq" id="WP_037435441.1">
    <property type="nucleotide sequence ID" value="NZ_BJNI01000081.1"/>
</dbReference>
<dbReference type="PANTHER" id="PTHR47738">
    <property type="entry name" value="PTS SYSTEM FRUCTOSE-LIKE EIIA COMPONENT-RELATED"/>
    <property type="match status" value="1"/>
</dbReference>
<comment type="caution">
    <text evidence="2">The sequence shown here is derived from an EMBL/GenBank/DDBJ whole genome shotgun (WGS) entry which is preliminary data.</text>
</comment>
<sequence>MNISDILTPERVVIDLGAASKGQLLHRFAESASRSLGIDEGEIFRALSNREKLGSTGIGEGIAIPHAPLRGIAAPFFLFVRLKKPIDFESIDDIPVDIVCFLLTPTEGTATHLNVLAAIARKLRSPETLRSIRAASAPEEVYLALLNEDTEGEKR</sequence>
<accession>A0A844AQT9</accession>
<reference evidence="2 3" key="1">
    <citation type="journal article" date="2013" name="Genome Biol.">
        <title>Comparative genomics of the core and accessory genomes of 48 Sinorhizobium strains comprising five genospecies.</title>
        <authorList>
            <person name="Sugawara M."/>
            <person name="Epstein B."/>
            <person name="Badgley B.D."/>
            <person name="Unno T."/>
            <person name="Xu L."/>
            <person name="Reese J."/>
            <person name="Gyaneshwar P."/>
            <person name="Denny R."/>
            <person name="Mudge J."/>
            <person name="Bharti A.K."/>
            <person name="Farmer A.D."/>
            <person name="May G.D."/>
            <person name="Woodward J.E."/>
            <person name="Medigue C."/>
            <person name="Vallenet D."/>
            <person name="Lajus A."/>
            <person name="Rouy Z."/>
            <person name="Martinez-Vaz B."/>
            <person name="Tiffin P."/>
            <person name="Young N.D."/>
            <person name="Sadowsky M.J."/>
        </authorList>
    </citation>
    <scope>NUCLEOTIDE SEQUENCE [LARGE SCALE GENOMIC DNA]</scope>
    <source>
        <strain evidence="2 3">USDA205</strain>
    </source>
</reference>
<dbReference type="EMBL" id="WISZ01000245">
    <property type="protein sequence ID" value="MQX12835.1"/>
    <property type="molecule type" value="Genomic_DNA"/>
</dbReference>
<keyword evidence="2" id="KW-0813">Transport</keyword>
<organism evidence="2 3">
    <name type="scientific">Rhizobium fredii</name>
    <name type="common">Sinorhizobium fredii</name>
    <dbReference type="NCBI Taxonomy" id="380"/>
    <lineage>
        <taxon>Bacteria</taxon>
        <taxon>Pseudomonadati</taxon>
        <taxon>Pseudomonadota</taxon>
        <taxon>Alphaproteobacteria</taxon>
        <taxon>Hyphomicrobiales</taxon>
        <taxon>Rhizobiaceae</taxon>
        <taxon>Sinorhizobium/Ensifer group</taxon>
        <taxon>Sinorhizobium</taxon>
    </lineage>
</organism>
<dbReference type="CDD" id="cd00211">
    <property type="entry name" value="PTS_IIA_fru"/>
    <property type="match status" value="1"/>
</dbReference>
<evidence type="ECO:0000259" key="1">
    <source>
        <dbReference type="PROSITE" id="PS51094"/>
    </source>
</evidence>
<dbReference type="InterPro" id="IPR016152">
    <property type="entry name" value="PTrfase/Anion_transptr"/>
</dbReference>
<keyword evidence="2" id="KW-0762">Sugar transport</keyword>
<dbReference type="InterPro" id="IPR051541">
    <property type="entry name" value="PTS_SugarTrans_NitroReg"/>
</dbReference>
<gene>
    <name evidence="2" type="ORF">GHK48_32670</name>
</gene>
<protein>
    <submittedName>
        <fullName evidence="2">PTS sugar transporter subunit IIA</fullName>
    </submittedName>
</protein>
<dbReference type="AlphaFoldDB" id="A0A844AQT9"/>
<dbReference type="Proteomes" id="UP000466694">
    <property type="component" value="Unassembled WGS sequence"/>
</dbReference>
<dbReference type="InterPro" id="IPR002178">
    <property type="entry name" value="PTS_EIIA_type-2_dom"/>
</dbReference>
<dbReference type="PROSITE" id="PS51094">
    <property type="entry name" value="PTS_EIIA_TYPE_2"/>
    <property type="match status" value="1"/>
</dbReference>
<dbReference type="GO" id="GO:0030295">
    <property type="term" value="F:protein kinase activator activity"/>
    <property type="evidence" value="ECO:0007669"/>
    <property type="project" value="TreeGrafter"/>
</dbReference>
<dbReference type="SUPFAM" id="SSF55804">
    <property type="entry name" value="Phoshotransferase/anion transport protein"/>
    <property type="match status" value="1"/>
</dbReference>
<name>A0A844AQT9_RHIFR</name>
<dbReference type="Pfam" id="PF00359">
    <property type="entry name" value="PTS_EIIA_2"/>
    <property type="match status" value="1"/>
</dbReference>
<dbReference type="PROSITE" id="PS00372">
    <property type="entry name" value="PTS_EIIA_TYPE_2_HIS"/>
    <property type="match status" value="1"/>
</dbReference>
<evidence type="ECO:0000313" key="2">
    <source>
        <dbReference type="EMBL" id="MQX12835.1"/>
    </source>
</evidence>
<dbReference type="Gene3D" id="3.40.930.10">
    <property type="entry name" value="Mannitol-specific EII, Chain A"/>
    <property type="match status" value="1"/>
</dbReference>
<proteinExistence type="predicted"/>
<feature type="domain" description="PTS EIIA type-2" evidence="1">
    <location>
        <begin position="5"/>
        <end position="149"/>
    </location>
</feature>